<evidence type="ECO:0000313" key="8">
    <source>
        <dbReference type="EMBL" id="CAB3997564.1"/>
    </source>
</evidence>
<accession>A0A6S7GW25</accession>
<dbReference type="AlphaFoldDB" id="A0A6S7GW25"/>
<sequence>MNDNKVKGKRGAQPPPNQPVIWTTAHQSALEKLIIGCLIDLPLMAYPEPNSPYVQHTDASESGLGAVLYQEQNRKLRVIAYGSRALTAAEKNYHIHSGKLEFLAMKWAICKQFRDYLYYAPSFVVFTDNNPLTYVLSTAKLNVYQDYGG</sequence>
<keyword evidence="1" id="KW-0808">Transferase</keyword>
<evidence type="ECO:0000256" key="6">
    <source>
        <dbReference type="ARBA" id="ARBA00022918"/>
    </source>
</evidence>
<keyword evidence="5" id="KW-0378">Hydrolase</keyword>
<feature type="domain" description="Reverse transcriptase RNase H-like" evidence="7">
    <location>
        <begin position="49"/>
        <end position="141"/>
    </location>
</feature>
<dbReference type="InterPro" id="IPR041373">
    <property type="entry name" value="RT_RNaseH"/>
</dbReference>
<dbReference type="OrthoDB" id="6147315at2759"/>
<dbReference type="Proteomes" id="UP001152795">
    <property type="component" value="Unassembled WGS sequence"/>
</dbReference>
<organism evidence="8 9">
    <name type="scientific">Paramuricea clavata</name>
    <name type="common">Red gorgonian</name>
    <name type="synonym">Violescent sea-whip</name>
    <dbReference type="NCBI Taxonomy" id="317549"/>
    <lineage>
        <taxon>Eukaryota</taxon>
        <taxon>Metazoa</taxon>
        <taxon>Cnidaria</taxon>
        <taxon>Anthozoa</taxon>
        <taxon>Octocorallia</taxon>
        <taxon>Malacalcyonacea</taxon>
        <taxon>Plexauridae</taxon>
        <taxon>Paramuricea</taxon>
    </lineage>
</organism>
<evidence type="ECO:0000259" key="7">
    <source>
        <dbReference type="Pfam" id="PF17917"/>
    </source>
</evidence>
<evidence type="ECO:0000256" key="3">
    <source>
        <dbReference type="ARBA" id="ARBA00022722"/>
    </source>
</evidence>
<name>A0A6S7GW25_PARCT</name>
<keyword evidence="9" id="KW-1185">Reference proteome</keyword>
<keyword evidence="3" id="KW-0540">Nuclease</keyword>
<evidence type="ECO:0000256" key="4">
    <source>
        <dbReference type="ARBA" id="ARBA00022759"/>
    </source>
</evidence>
<dbReference type="GO" id="GO:0003964">
    <property type="term" value="F:RNA-directed DNA polymerase activity"/>
    <property type="evidence" value="ECO:0007669"/>
    <property type="project" value="UniProtKB-KW"/>
</dbReference>
<dbReference type="Gene3D" id="3.10.20.370">
    <property type="match status" value="1"/>
</dbReference>
<dbReference type="GO" id="GO:0016787">
    <property type="term" value="F:hydrolase activity"/>
    <property type="evidence" value="ECO:0007669"/>
    <property type="project" value="UniProtKB-KW"/>
</dbReference>
<evidence type="ECO:0000256" key="5">
    <source>
        <dbReference type="ARBA" id="ARBA00022801"/>
    </source>
</evidence>
<dbReference type="EMBL" id="CACRXK020003132">
    <property type="protein sequence ID" value="CAB3997564.1"/>
    <property type="molecule type" value="Genomic_DNA"/>
</dbReference>
<keyword evidence="4" id="KW-0255">Endonuclease</keyword>
<dbReference type="SUPFAM" id="SSF56672">
    <property type="entry name" value="DNA/RNA polymerases"/>
    <property type="match status" value="1"/>
</dbReference>
<keyword evidence="6" id="KW-0695">RNA-directed DNA polymerase</keyword>
<dbReference type="CDD" id="cd09274">
    <property type="entry name" value="RNase_HI_RT_Ty3"/>
    <property type="match status" value="1"/>
</dbReference>
<reference evidence="8" key="1">
    <citation type="submission" date="2020-04" db="EMBL/GenBank/DDBJ databases">
        <authorList>
            <person name="Alioto T."/>
            <person name="Alioto T."/>
            <person name="Gomez Garrido J."/>
        </authorList>
    </citation>
    <scope>NUCLEOTIDE SEQUENCE</scope>
    <source>
        <strain evidence="8">A484AB</strain>
    </source>
</reference>
<evidence type="ECO:0000313" key="9">
    <source>
        <dbReference type="Proteomes" id="UP001152795"/>
    </source>
</evidence>
<dbReference type="GO" id="GO:0004519">
    <property type="term" value="F:endonuclease activity"/>
    <property type="evidence" value="ECO:0007669"/>
    <property type="project" value="UniProtKB-KW"/>
</dbReference>
<dbReference type="InterPro" id="IPR043502">
    <property type="entry name" value="DNA/RNA_pol_sf"/>
</dbReference>
<evidence type="ECO:0000256" key="2">
    <source>
        <dbReference type="ARBA" id="ARBA00022695"/>
    </source>
</evidence>
<dbReference type="PANTHER" id="PTHR34072">
    <property type="entry name" value="ENZYMATIC POLYPROTEIN-RELATED"/>
    <property type="match status" value="1"/>
</dbReference>
<dbReference type="FunFam" id="3.10.20.370:FF:000001">
    <property type="entry name" value="Retrovirus-related Pol polyprotein from transposon 17.6-like protein"/>
    <property type="match status" value="1"/>
</dbReference>
<keyword evidence="2" id="KW-0548">Nucleotidyltransferase</keyword>
<comment type="caution">
    <text evidence="8">The sequence shown here is derived from an EMBL/GenBank/DDBJ whole genome shotgun (WGS) entry which is preliminary data.</text>
</comment>
<evidence type="ECO:0000256" key="1">
    <source>
        <dbReference type="ARBA" id="ARBA00022679"/>
    </source>
</evidence>
<proteinExistence type="predicted"/>
<dbReference type="Pfam" id="PF17917">
    <property type="entry name" value="RT_RNaseH"/>
    <property type="match status" value="1"/>
</dbReference>
<gene>
    <name evidence="8" type="ORF">PACLA_8A066439</name>
</gene>
<protein>
    <recommendedName>
        <fullName evidence="7">Reverse transcriptase RNase H-like domain-containing protein</fullName>
    </recommendedName>
</protein>
<dbReference type="PANTHER" id="PTHR34072:SF47">
    <property type="entry name" value="RIBONUCLEASE H"/>
    <property type="match status" value="1"/>
</dbReference>